<comment type="caution">
    <text evidence="2">The sequence shown here is derived from an EMBL/GenBank/DDBJ whole genome shotgun (WGS) entry which is preliminary data.</text>
</comment>
<evidence type="ECO:0008006" key="4">
    <source>
        <dbReference type="Google" id="ProtNLM"/>
    </source>
</evidence>
<dbReference type="RefSeq" id="WP_067637391.1">
    <property type="nucleotide sequence ID" value="NZ_JAAXPI010000069.1"/>
</dbReference>
<feature type="region of interest" description="Disordered" evidence="1">
    <location>
        <begin position="103"/>
        <end position="126"/>
    </location>
</feature>
<evidence type="ECO:0000256" key="1">
    <source>
        <dbReference type="SAM" id="MobiDB-lite"/>
    </source>
</evidence>
<protein>
    <recommendedName>
        <fullName evidence="4">HPF/RaiA family ribosome-associated protein</fullName>
    </recommendedName>
</protein>
<dbReference type="AlphaFoldDB" id="A0A846Z4W4"/>
<organism evidence="2 3">
    <name type="scientific">Actinomadura latina</name>
    <dbReference type="NCBI Taxonomy" id="163603"/>
    <lineage>
        <taxon>Bacteria</taxon>
        <taxon>Bacillati</taxon>
        <taxon>Actinomycetota</taxon>
        <taxon>Actinomycetes</taxon>
        <taxon>Streptosporangiales</taxon>
        <taxon>Thermomonosporaceae</taxon>
        <taxon>Actinomadura</taxon>
    </lineage>
</organism>
<dbReference type="Proteomes" id="UP000579250">
    <property type="component" value="Unassembled WGS sequence"/>
</dbReference>
<dbReference type="EMBL" id="JAAXPI010000069">
    <property type="protein sequence ID" value="NKZ08049.1"/>
    <property type="molecule type" value="Genomic_DNA"/>
</dbReference>
<reference evidence="2 3" key="1">
    <citation type="submission" date="2020-04" db="EMBL/GenBank/DDBJ databases">
        <title>MicrobeNet Type strains.</title>
        <authorList>
            <person name="Nicholson A.C."/>
        </authorList>
    </citation>
    <scope>NUCLEOTIDE SEQUENCE [LARGE SCALE GENOMIC DNA]</scope>
    <source>
        <strain evidence="2 3">ATCC BAA-277</strain>
    </source>
</reference>
<evidence type="ECO:0000313" key="2">
    <source>
        <dbReference type="EMBL" id="NKZ08049.1"/>
    </source>
</evidence>
<gene>
    <name evidence="2" type="ORF">HGB48_30605</name>
</gene>
<sequence>MPGTARDELDIQFTTTNDVLQEDMERTREIVAGVLARAPRPVLHARATLSVLHDPAVPRPNLISVQVDLNGLPVEAHAAAPSMPEAISLAGTRLRARVENTIQCTEPGRRAPQHTTTTGHGIGRGR</sequence>
<dbReference type="InterPro" id="IPR036567">
    <property type="entry name" value="RHF-like"/>
</dbReference>
<name>A0A846Z4W4_9ACTN</name>
<accession>A0A846Z4W4</accession>
<evidence type="ECO:0000313" key="3">
    <source>
        <dbReference type="Proteomes" id="UP000579250"/>
    </source>
</evidence>
<proteinExistence type="predicted"/>
<keyword evidence="3" id="KW-1185">Reference proteome</keyword>
<dbReference type="SUPFAM" id="SSF69754">
    <property type="entry name" value="Ribosome binding protein Y (YfiA homologue)"/>
    <property type="match status" value="1"/>
</dbReference>